<sequence>MKVLWGLGKGLALLFWVVVAINIVKPMINPFDLLISLAGSLLFLTHLLELLLFNRSLQGRPSPWRDRLYILLLGILHIQTLPKSPGQDNSHA</sequence>
<reference evidence="2 3" key="1">
    <citation type="submission" date="2015-10" db="EMBL/GenBank/DDBJ databases">
        <title>Pseudomonas helleri sp. nov. and Pseudomonas weihenstephanensis sp. nov., isolated from raw cows milk.</title>
        <authorList>
            <person name="Von Neubeck M."/>
            <person name="Huptas C."/>
            <person name="Wenning M."/>
            <person name="Scherer S."/>
        </authorList>
    </citation>
    <scope>NUCLEOTIDE SEQUENCE [LARGE SCALE GENOMIC DNA]</scope>
    <source>
        <strain evidence="2 3">BSTT44</strain>
    </source>
</reference>
<dbReference type="RefSeq" id="WP_055100995.1">
    <property type="nucleotide sequence ID" value="NZ_LLWH01000001.1"/>
</dbReference>
<protein>
    <recommendedName>
        <fullName evidence="4">DUF1145 domain-containing protein</fullName>
    </recommendedName>
</protein>
<keyword evidence="3" id="KW-1185">Reference proteome</keyword>
<keyword evidence="1" id="KW-0472">Membrane</keyword>
<dbReference type="InterPro" id="IPR009525">
    <property type="entry name" value="DUF1145"/>
</dbReference>
<evidence type="ECO:0000313" key="3">
    <source>
        <dbReference type="Proteomes" id="UP000050342"/>
    </source>
</evidence>
<dbReference type="AlphaFoldDB" id="A0A0Q0T6I2"/>
<comment type="caution">
    <text evidence="2">The sequence shown here is derived from an EMBL/GenBank/DDBJ whole genome shotgun (WGS) entry which is preliminary data.</text>
</comment>
<dbReference type="STRING" id="1563157.AQS70_00520"/>
<evidence type="ECO:0008006" key="4">
    <source>
        <dbReference type="Google" id="ProtNLM"/>
    </source>
</evidence>
<gene>
    <name evidence="2" type="ORF">AQS70_00520</name>
</gene>
<dbReference type="Pfam" id="PF06611">
    <property type="entry name" value="DUF1145"/>
    <property type="match status" value="1"/>
</dbReference>
<organism evidence="2 3">
    <name type="scientific">Pseudomonas endophytica</name>
    <dbReference type="NCBI Taxonomy" id="1563157"/>
    <lineage>
        <taxon>Bacteria</taxon>
        <taxon>Pseudomonadati</taxon>
        <taxon>Pseudomonadota</taxon>
        <taxon>Gammaproteobacteria</taxon>
        <taxon>Pseudomonadales</taxon>
        <taxon>Pseudomonadaceae</taxon>
        <taxon>Pseudomonas</taxon>
    </lineage>
</organism>
<dbReference type="OrthoDB" id="7032679at2"/>
<accession>A0A0Q0T6I2</accession>
<dbReference type="Proteomes" id="UP000050342">
    <property type="component" value="Unassembled WGS sequence"/>
</dbReference>
<name>A0A0Q0T6I2_9PSED</name>
<dbReference type="EMBL" id="LLWH01000001">
    <property type="protein sequence ID" value="KQB55650.1"/>
    <property type="molecule type" value="Genomic_DNA"/>
</dbReference>
<evidence type="ECO:0000256" key="1">
    <source>
        <dbReference type="SAM" id="Phobius"/>
    </source>
</evidence>
<dbReference type="PANTHER" id="PTHR38775">
    <property type="entry name" value="INNER MEMBRANE PROTEIN-RELATED"/>
    <property type="match status" value="1"/>
</dbReference>
<feature type="transmembrane region" description="Helical" evidence="1">
    <location>
        <begin position="30"/>
        <end position="53"/>
    </location>
</feature>
<proteinExistence type="predicted"/>
<keyword evidence="1" id="KW-1133">Transmembrane helix</keyword>
<dbReference type="PANTHER" id="PTHR38775:SF1">
    <property type="entry name" value="INNER MEMBRANE PROTEIN"/>
    <property type="match status" value="1"/>
</dbReference>
<keyword evidence="1" id="KW-0812">Transmembrane</keyword>
<evidence type="ECO:0000313" key="2">
    <source>
        <dbReference type="EMBL" id="KQB55650.1"/>
    </source>
</evidence>